<sequence>MGRRKCILCGVSSEKTEATFHSDSSVEENEINLAQEIALSHSNSEQLESRDLPRCETPKQMKGKPITNLSSTDLPECFPHVYGKKSHRILIVMLLVTIVMLFGVIFVLIRYPFSWLAANRAVGPNSPYSPPSTPVSVSNNPFTIQ</sequence>
<evidence type="ECO:0000313" key="4">
    <source>
        <dbReference type="Proteomes" id="UP001152888"/>
    </source>
</evidence>
<evidence type="ECO:0000256" key="2">
    <source>
        <dbReference type="SAM" id="Phobius"/>
    </source>
</evidence>
<dbReference type="EMBL" id="CAKOFQ010006691">
    <property type="protein sequence ID" value="CAH1961042.1"/>
    <property type="molecule type" value="Genomic_DNA"/>
</dbReference>
<gene>
    <name evidence="3" type="ORF">ACAOBT_LOCUS3954</name>
</gene>
<keyword evidence="2" id="KW-1133">Transmembrane helix</keyword>
<evidence type="ECO:0000313" key="3">
    <source>
        <dbReference type="EMBL" id="CAH1961042.1"/>
    </source>
</evidence>
<feature type="compositionally biased region" description="Basic and acidic residues" evidence="1">
    <location>
        <begin position="47"/>
        <end position="59"/>
    </location>
</feature>
<dbReference type="AlphaFoldDB" id="A0A9P0NVP4"/>
<comment type="caution">
    <text evidence="3">The sequence shown here is derived from an EMBL/GenBank/DDBJ whole genome shotgun (WGS) entry which is preliminary data.</text>
</comment>
<name>A0A9P0NVP4_ACAOB</name>
<keyword evidence="4" id="KW-1185">Reference proteome</keyword>
<feature type="transmembrane region" description="Helical" evidence="2">
    <location>
        <begin position="89"/>
        <end position="109"/>
    </location>
</feature>
<dbReference type="OrthoDB" id="1687175at2759"/>
<dbReference type="Proteomes" id="UP001152888">
    <property type="component" value="Unassembled WGS sequence"/>
</dbReference>
<evidence type="ECO:0000256" key="1">
    <source>
        <dbReference type="SAM" id="MobiDB-lite"/>
    </source>
</evidence>
<proteinExistence type="predicted"/>
<reference evidence="3" key="1">
    <citation type="submission" date="2022-03" db="EMBL/GenBank/DDBJ databases">
        <authorList>
            <person name="Sayadi A."/>
        </authorList>
    </citation>
    <scope>NUCLEOTIDE SEQUENCE</scope>
</reference>
<keyword evidence="2" id="KW-0812">Transmembrane</keyword>
<organism evidence="3 4">
    <name type="scientific">Acanthoscelides obtectus</name>
    <name type="common">Bean weevil</name>
    <name type="synonym">Bruchus obtectus</name>
    <dbReference type="NCBI Taxonomy" id="200917"/>
    <lineage>
        <taxon>Eukaryota</taxon>
        <taxon>Metazoa</taxon>
        <taxon>Ecdysozoa</taxon>
        <taxon>Arthropoda</taxon>
        <taxon>Hexapoda</taxon>
        <taxon>Insecta</taxon>
        <taxon>Pterygota</taxon>
        <taxon>Neoptera</taxon>
        <taxon>Endopterygota</taxon>
        <taxon>Coleoptera</taxon>
        <taxon>Polyphaga</taxon>
        <taxon>Cucujiformia</taxon>
        <taxon>Chrysomeloidea</taxon>
        <taxon>Chrysomelidae</taxon>
        <taxon>Bruchinae</taxon>
        <taxon>Bruchini</taxon>
        <taxon>Acanthoscelides</taxon>
    </lineage>
</organism>
<keyword evidence="2" id="KW-0472">Membrane</keyword>
<protein>
    <submittedName>
        <fullName evidence="3">Uncharacterized protein</fullName>
    </submittedName>
</protein>
<accession>A0A9P0NVP4</accession>
<feature type="region of interest" description="Disordered" evidence="1">
    <location>
        <begin position="42"/>
        <end position="66"/>
    </location>
</feature>